<accession>A0A344PI56</accession>
<evidence type="ECO:0000313" key="13">
    <source>
        <dbReference type="Proteomes" id="UP000252023"/>
    </source>
</evidence>
<dbReference type="PANTHER" id="PTHR43771:SF1">
    <property type="entry name" value="PHOSPHOMANNOMUTASE"/>
    <property type="match status" value="1"/>
</dbReference>
<dbReference type="InterPro" id="IPR005845">
    <property type="entry name" value="A-D-PHexomutase_a/b/a-II"/>
</dbReference>
<dbReference type="Pfam" id="PF00408">
    <property type="entry name" value="PGM_PMM_IV"/>
    <property type="match status" value="1"/>
</dbReference>
<feature type="domain" description="Alpha-D-phosphohexomutase C-terminal" evidence="8">
    <location>
        <begin position="387"/>
        <end position="461"/>
    </location>
</feature>
<dbReference type="CDD" id="cd03089">
    <property type="entry name" value="PMM_PGM"/>
    <property type="match status" value="1"/>
</dbReference>
<keyword evidence="3" id="KW-0597">Phosphoprotein</keyword>
<dbReference type="InterPro" id="IPR005846">
    <property type="entry name" value="A-D-PHexomutase_a/b/a-III"/>
</dbReference>
<proteinExistence type="inferred from homology"/>
<dbReference type="GO" id="GO:0005975">
    <property type="term" value="P:carbohydrate metabolic process"/>
    <property type="evidence" value="ECO:0007669"/>
    <property type="project" value="InterPro"/>
</dbReference>
<dbReference type="Proteomes" id="UP000252023">
    <property type="component" value="Chromosome"/>
</dbReference>
<sequence length="467" mass="49973">MSTPTALDLGPRTITCFKAYDVRGKLGSELDEDIAYRIGRAFAQARGAKSVVVGRDSRESSPVLAAALTRGLTEGGADVLDLGLAGTEEVYFATPHYDADGGIEVTASHNPIDYNGMKMVAAGSAPLDPASDLPPIVALAQSGSFAAPARVGEVRAIPESRTAYAKAVVDFIDVSVLKPMKILVNAGNGTAGPTFDAIAAELEARGAPLTFIRINHEVDSSFPNGIPNPLLDENQAMTADPVRANRADLGIAWDGDFDRCFFFDGAGRFIPGEYIVGLLGAAFLEKSPGEKIVHDPRVIMNTRAMIEEAGGVAVVSKTGHAFLKRKMRDEGAIYGGEMSAHHYFRDFHYADSGMIPWLLVVELLSRKGKTLAEMLDERMRAYPSSGEANFRIADPDAAIARVVDHFASQKPRRDDLDGVSLDFGDWRFNIRKSNTEPVVRLNVEGKGDAAAVAAHRDEIAALLTAAG</sequence>
<evidence type="ECO:0000256" key="7">
    <source>
        <dbReference type="RuleBase" id="RU004326"/>
    </source>
</evidence>
<dbReference type="SUPFAM" id="SSF55957">
    <property type="entry name" value="Phosphoglucomutase, C-terminal domain"/>
    <property type="match status" value="1"/>
</dbReference>
<evidence type="ECO:0000259" key="10">
    <source>
        <dbReference type="Pfam" id="PF02879"/>
    </source>
</evidence>
<evidence type="ECO:0000256" key="1">
    <source>
        <dbReference type="ARBA" id="ARBA00001946"/>
    </source>
</evidence>
<feature type="domain" description="Alpha-D-phosphohexomutase alpha/beta/alpha" evidence="11">
    <location>
        <begin position="272"/>
        <end position="382"/>
    </location>
</feature>
<keyword evidence="13" id="KW-1185">Reference proteome</keyword>
<keyword evidence="4 7" id="KW-0479">Metal-binding</keyword>
<protein>
    <submittedName>
        <fullName evidence="12">Phosphomannomutase</fullName>
    </submittedName>
</protein>
<evidence type="ECO:0000259" key="11">
    <source>
        <dbReference type="Pfam" id="PF02880"/>
    </source>
</evidence>
<evidence type="ECO:0000256" key="2">
    <source>
        <dbReference type="ARBA" id="ARBA00010231"/>
    </source>
</evidence>
<dbReference type="InterPro" id="IPR016066">
    <property type="entry name" value="A-D-PHexomutase_CS"/>
</dbReference>
<evidence type="ECO:0000259" key="8">
    <source>
        <dbReference type="Pfam" id="PF00408"/>
    </source>
</evidence>
<comment type="similarity">
    <text evidence="2 7">Belongs to the phosphohexose mutase family.</text>
</comment>
<dbReference type="InterPro" id="IPR005841">
    <property type="entry name" value="Alpha-D-phosphohexomutase_SF"/>
</dbReference>
<dbReference type="Pfam" id="PF02878">
    <property type="entry name" value="PGM_PMM_I"/>
    <property type="match status" value="1"/>
</dbReference>
<dbReference type="EMBL" id="CP030918">
    <property type="protein sequence ID" value="AXC49061.1"/>
    <property type="molecule type" value="Genomic_DNA"/>
</dbReference>
<dbReference type="Pfam" id="PF02879">
    <property type="entry name" value="PGM_PMM_II"/>
    <property type="match status" value="1"/>
</dbReference>
<name>A0A344PI56_9RHOB</name>
<dbReference type="PRINTS" id="PR00509">
    <property type="entry name" value="PGMPMM"/>
</dbReference>
<evidence type="ECO:0000313" key="12">
    <source>
        <dbReference type="EMBL" id="AXC49061.1"/>
    </source>
</evidence>
<keyword evidence="6" id="KW-0413">Isomerase</keyword>
<dbReference type="SUPFAM" id="SSF53738">
    <property type="entry name" value="Phosphoglucomutase, first 3 domains"/>
    <property type="match status" value="3"/>
</dbReference>
<dbReference type="GO" id="GO:0000287">
    <property type="term" value="F:magnesium ion binding"/>
    <property type="evidence" value="ECO:0007669"/>
    <property type="project" value="InterPro"/>
</dbReference>
<organism evidence="12 13">
    <name type="scientific">Paracoccus suum</name>
    <dbReference type="NCBI Taxonomy" id="2259340"/>
    <lineage>
        <taxon>Bacteria</taxon>
        <taxon>Pseudomonadati</taxon>
        <taxon>Pseudomonadota</taxon>
        <taxon>Alphaproteobacteria</taxon>
        <taxon>Rhodobacterales</taxon>
        <taxon>Paracoccaceae</taxon>
        <taxon>Paracoccus</taxon>
    </lineage>
</organism>
<dbReference type="OrthoDB" id="9803322at2"/>
<comment type="cofactor">
    <cofactor evidence="1">
        <name>Mg(2+)</name>
        <dbReference type="ChEBI" id="CHEBI:18420"/>
    </cofactor>
</comment>
<dbReference type="InterPro" id="IPR016055">
    <property type="entry name" value="A-D-PHexomutase_a/b/a-I/II/III"/>
</dbReference>
<evidence type="ECO:0000256" key="5">
    <source>
        <dbReference type="ARBA" id="ARBA00022842"/>
    </source>
</evidence>
<keyword evidence="5 7" id="KW-0460">Magnesium</keyword>
<evidence type="ECO:0000256" key="4">
    <source>
        <dbReference type="ARBA" id="ARBA00022723"/>
    </source>
</evidence>
<dbReference type="PANTHER" id="PTHR43771">
    <property type="entry name" value="PHOSPHOMANNOMUTASE"/>
    <property type="match status" value="1"/>
</dbReference>
<dbReference type="Pfam" id="PF02880">
    <property type="entry name" value="PGM_PMM_III"/>
    <property type="match status" value="1"/>
</dbReference>
<dbReference type="PROSITE" id="PS00710">
    <property type="entry name" value="PGM_PMM"/>
    <property type="match status" value="1"/>
</dbReference>
<dbReference type="InterPro" id="IPR036900">
    <property type="entry name" value="A-D-PHexomutase_C_sf"/>
</dbReference>
<feature type="domain" description="Alpha-D-phosphohexomutase alpha/beta/alpha" evidence="9">
    <location>
        <begin position="17"/>
        <end position="131"/>
    </location>
</feature>
<evidence type="ECO:0000256" key="3">
    <source>
        <dbReference type="ARBA" id="ARBA00022553"/>
    </source>
</evidence>
<dbReference type="Gene3D" id="3.30.310.50">
    <property type="entry name" value="Alpha-D-phosphohexomutase, C-terminal domain"/>
    <property type="match status" value="1"/>
</dbReference>
<evidence type="ECO:0000256" key="6">
    <source>
        <dbReference type="ARBA" id="ARBA00023235"/>
    </source>
</evidence>
<dbReference type="RefSeq" id="WP_114075380.1">
    <property type="nucleotide sequence ID" value="NZ_CP030918.1"/>
</dbReference>
<dbReference type="GO" id="GO:0016868">
    <property type="term" value="F:intramolecular phosphotransferase activity"/>
    <property type="evidence" value="ECO:0007669"/>
    <property type="project" value="InterPro"/>
</dbReference>
<dbReference type="KEGG" id="pars:DRW48_04610"/>
<dbReference type="AlphaFoldDB" id="A0A344PI56"/>
<feature type="domain" description="Alpha-D-phosphohexomutase alpha/beta/alpha" evidence="10">
    <location>
        <begin position="163"/>
        <end position="267"/>
    </location>
</feature>
<dbReference type="InterPro" id="IPR005844">
    <property type="entry name" value="A-D-PHexomutase_a/b/a-I"/>
</dbReference>
<reference evidence="13" key="1">
    <citation type="submission" date="2018-07" db="EMBL/GenBank/DDBJ databases">
        <title>Genome sequencing of Paracoccus sp. SC2-6.</title>
        <authorList>
            <person name="Heo J."/>
            <person name="Kim S.-J."/>
            <person name="Kwon S.-W."/>
        </authorList>
    </citation>
    <scope>NUCLEOTIDE SEQUENCE [LARGE SCALE GENOMIC DNA]</scope>
    <source>
        <strain evidence="13">SC2-6</strain>
    </source>
</reference>
<gene>
    <name evidence="12" type="ORF">DRW48_04610</name>
</gene>
<dbReference type="Gene3D" id="3.40.120.10">
    <property type="entry name" value="Alpha-D-Glucose-1,6-Bisphosphate, subunit A, domain 3"/>
    <property type="match status" value="3"/>
</dbReference>
<evidence type="ECO:0000259" key="9">
    <source>
        <dbReference type="Pfam" id="PF02878"/>
    </source>
</evidence>
<dbReference type="InterPro" id="IPR005843">
    <property type="entry name" value="A-D-PHexomutase_C"/>
</dbReference>